<dbReference type="AlphaFoldDB" id="A0AAN5BYL2"/>
<dbReference type="SUPFAM" id="SSF75011">
    <property type="entry name" value="3-carboxy-cis,cis-mucoante lactonizing enzyme"/>
    <property type="match status" value="1"/>
</dbReference>
<comment type="caution">
    <text evidence="1">The sequence shown here is derived from an EMBL/GenBank/DDBJ whole genome shotgun (WGS) entry which is preliminary data.</text>
</comment>
<sequence>MGVHMGCDLVSSRNEIHVIDQFRRGLMGVMDPTMNGIVEVYPFHIRHVDVNGSMQITKQPVLRFHTPIQSVHVAFDTDYLFALSSTHVYYWNADTPTTPPIMESALRSDYRGVPIFASGTSLFFLYDRNAEKIDEFDGSNGEWSRWSVDQNDHGLLPNLSGLRAARRLAFFTPEATTVFAVSVDDNSLWSLDLYAHFWNRLGELTQDGTPAEIISADGRTVFVRAGEETVSVTVAPLHYEETMK</sequence>
<gene>
    <name evidence="1" type="ORF">PMAYCL1PPCAC_00181</name>
</gene>
<evidence type="ECO:0000313" key="1">
    <source>
        <dbReference type="EMBL" id="GMR29988.1"/>
    </source>
</evidence>
<name>A0AAN5BYL2_9BILA</name>
<accession>A0AAN5BYL2</accession>
<organism evidence="1 2">
    <name type="scientific">Pristionchus mayeri</name>
    <dbReference type="NCBI Taxonomy" id="1317129"/>
    <lineage>
        <taxon>Eukaryota</taxon>
        <taxon>Metazoa</taxon>
        <taxon>Ecdysozoa</taxon>
        <taxon>Nematoda</taxon>
        <taxon>Chromadorea</taxon>
        <taxon>Rhabditida</taxon>
        <taxon>Rhabditina</taxon>
        <taxon>Diplogasteromorpha</taxon>
        <taxon>Diplogasteroidea</taxon>
        <taxon>Neodiplogasteridae</taxon>
        <taxon>Pristionchus</taxon>
    </lineage>
</organism>
<dbReference type="Proteomes" id="UP001328107">
    <property type="component" value="Unassembled WGS sequence"/>
</dbReference>
<keyword evidence="2" id="KW-1185">Reference proteome</keyword>
<evidence type="ECO:0000313" key="2">
    <source>
        <dbReference type="Proteomes" id="UP001328107"/>
    </source>
</evidence>
<protein>
    <submittedName>
        <fullName evidence="1">Uncharacterized protein</fullName>
    </submittedName>
</protein>
<dbReference type="EMBL" id="BTRK01000001">
    <property type="protein sequence ID" value="GMR29988.1"/>
    <property type="molecule type" value="Genomic_DNA"/>
</dbReference>
<reference evidence="2" key="1">
    <citation type="submission" date="2022-10" db="EMBL/GenBank/DDBJ databases">
        <title>Genome assembly of Pristionchus species.</title>
        <authorList>
            <person name="Yoshida K."/>
            <person name="Sommer R.J."/>
        </authorList>
    </citation>
    <scope>NUCLEOTIDE SEQUENCE [LARGE SCALE GENOMIC DNA]</scope>
    <source>
        <strain evidence="2">RS5460</strain>
    </source>
</reference>
<proteinExistence type="predicted"/>